<keyword evidence="3" id="KW-1185">Reference proteome</keyword>
<feature type="transmembrane region" description="Helical" evidence="1">
    <location>
        <begin position="58"/>
        <end position="77"/>
    </location>
</feature>
<dbReference type="EMBL" id="JAMKBI010000001">
    <property type="protein sequence ID" value="MCZ8532019.1"/>
    <property type="molecule type" value="Genomic_DNA"/>
</dbReference>
<feature type="transmembrane region" description="Helical" evidence="1">
    <location>
        <begin position="250"/>
        <end position="271"/>
    </location>
</feature>
<proteinExistence type="predicted"/>
<accession>A0A9X3R873</accession>
<dbReference type="RefSeq" id="WP_269920692.1">
    <property type="nucleotide sequence ID" value="NZ_JAMKBI010000001.1"/>
</dbReference>
<feature type="transmembrane region" description="Helical" evidence="1">
    <location>
        <begin position="89"/>
        <end position="108"/>
    </location>
</feature>
<feature type="transmembrane region" description="Helical" evidence="1">
    <location>
        <begin position="331"/>
        <end position="353"/>
    </location>
</feature>
<evidence type="ECO:0000313" key="2">
    <source>
        <dbReference type="EMBL" id="MCZ8532019.1"/>
    </source>
</evidence>
<gene>
    <name evidence="2" type="ORF">M9R61_01500</name>
</gene>
<keyword evidence="1" id="KW-0812">Transmembrane</keyword>
<protein>
    <recommendedName>
        <fullName evidence="4">O-antigen ligase</fullName>
    </recommendedName>
</protein>
<keyword evidence="1" id="KW-0472">Membrane</keyword>
<dbReference type="AlphaFoldDB" id="A0A9X3R873"/>
<feature type="transmembrane region" description="Helical" evidence="1">
    <location>
        <begin position="179"/>
        <end position="196"/>
    </location>
</feature>
<sequence length="411" mass="46745">MRINKLFTIFLMFFQLLILYATPIPGLSVADILLIIMYPFLILSVIRKNETLIKVRYFPLMIFFVYIIMQYLFICFIKDTSFLNETFMRTIRFLFYLFTVIFIAPQIYDVKLGMRVLKYISLVSTFFLFFQILVVKFMGVYIPGTVPGLPLMRVELEEFNQYIMQATYLIRPRSLFAEPAHYASYVACFLVLGLFTKKNKKREYIPELIVTIGLVTSNSATGMIAAGVIWSSWGIHKILSVNLNKINLGMLLSTTILTPILFICVISSSYLPIFIERVFGGAQGFGGSALIGRMGNFGEAFSVGNLSVFEILFGRGMIDIIDYIPAVPTLFLYYGLVGLSLFLMILLVTFYIVELRAKIILILVFILSLGGDAIFGPNCLFFFLFLMNGNNERSIKVINEINKKTINLGGE</sequence>
<evidence type="ECO:0008006" key="4">
    <source>
        <dbReference type="Google" id="ProtNLM"/>
    </source>
</evidence>
<dbReference type="Proteomes" id="UP001152172">
    <property type="component" value="Unassembled WGS sequence"/>
</dbReference>
<keyword evidence="1" id="KW-1133">Transmembrane helix</keyword>
<evidence type="ECO:0000256" key="1">
    <source>
        <dbReference type="SAM" id="Phobius"/>
    </source>
</evidence>
<feature type="transmembrane region" description="Helical" evidence="1">
    <location>
        <begin position="359"/>
        <end position="386"/>
    </location>
</feature>
<evidence type="ECO:0000313" key="3">
    <source>
        <dbReference type="Proteomes" id="UP001152172"/>
    </source>
</evidence>
<organism evidence="2 3">
    <name type="scientific">Psychrobacillus psychrodurans</name>
    <dbReference type="NCBI Taxonomy" id="126157"/>
    <lineage>
        <taxon>Bacteria</taxon>
        <taxon>Bacillati</taxon>
        <taxon>Bacillota</taxon>
        <taxon>Bacilli</taxon>
        <taxon>Bacillales</taxon>
        <taxon>Bacillaceae</taxon>
        <taxon>Psychrobacillus</taxon>
    </lineage>
</organism>
<feature type="transmembrane region" description="Helical" evidence="1">
    <location>
        <begin position="31"/>
        <end position="46"/>
    </location>
</feature>
<feature type="transmembrane region" description="Helical" evidence="1">
    <location>
        <begin position="120"/>
        <end position="142"/>
    </location>
</feature>
<feature type="transmembrane region" description="Helical" evidence="1">
    <location>
        <begin position="208"/>
        <end position="230"/>
    </location>
</feature>
<comment type="caution">
    <text evidence="2">The sequence shown here is derived from an EMBL/GenBank/DDBJ whole genome shotgun (WGS) entry which is preliminary data.</text>
</comment>
<name>A0A9X3R873_9BACI</name>
<reference evidence="2" key="1">
    <citation type="submission" date="2022-05" db="EMBL/GenBank/DDBJ databases">
        <authorList>
            <person name="Colautti A."/>
            <person name="Iacumin L."/>
        </authorList>
    </citation>
    <scope>NUCLEOTIDE SEQUENCE</scope>
    <source>
        <strain evidence="2">DSM 30747</strain>
    </source>
</reference>